<dbReference type="EC" id="3.2.1.22" evidence="5"/>
<keyword evidence="2 6" id="KW-0732">Signal</keyword>
<evidence type="ECO:0000256" key="4">
    <source>
        <dbReference type="ARBA" id="ARBA00023295"/>
    </source>
</evidence>
<feature type="signal peptide" evidence="6">
    <location>
        <begin position="1"/>
        <end position="21"/>
    </location>
</feature>
<keyword evidence="3 5" id="KW-0378">Hydrolase</keyword>
<comment type="catalytic activity">
    <reaction evidence="5">
        <text>Hydrolysis of terminal, non-reducing alpha-D-galactose residues in alpha-D-galactosides, including galactose oligosaccharides, galactomannans and galactolipids.</text>
        <dbReference type="EC" id="3.2.1.22"/>
    </reaction>
</comment>
<dbReference type="Pfam" id="PF16499">
    <property type="entry name" value="Melibiase_2"/>
    <property type="match status" value="1"/>
</dbReference>
<feature type="chain" id="PRO_5039115345" description="Alpha-galactosidase" evidence="6">
    <location>
        <begin position="22"/>
        <end position="420"/>
    </location>
</feature>
<dbReference type="PANTHER" id="PTHR11452:SF75">
    <property type="entry name" value="ALPHA-GALACTOSIDASE MEL1"/>
    <property type="match status" value="1"/>
</dbReference>
<dbReference type="Gene3D" id="2.60.40.1180">
    <property type="entry name" value="Golgi alpha-mannosidase II"/>
    <property type="match status" value="1"/>
</dbReference>
<evidence type="ECO:0000313" key="8">
    <source>
        <dbReference type="EMBL" id="GIM80837.1"/>
    </source>
</evidence>
<evidence type="ECO:0000256" key="1">
    <source>
        <dbReference type="ARBA" id="ARBA00009743"/>
    </source>
</evidence>
<dbReference type="Proteomes" id="UP000680865">
    <property type="component" value="Unassembled WGS sequence"/>
</dbReference>
<dbReference type="PANTHER" id="PTHR11452">
    <property type="entry name" value="ALPHA-GALACTOSIDASE/ALPHA-N-ACETYLGALACTOSAMINIDASE"/>
    <property type="match status" value="1"/>
</dbReference>
<dbReference type="CDD" id="cd14792">
    <property type="entry name" value="GH27"/>
    <property type="match status" value="1"/>
</dbReference>
<evidence type="ECO:0000256" key="6">
    <source>
        <dbReference type="SAM" id="SignalP"/>
    </source>
</evidence>
<protein>
    <recommendedName>
        <fullName evidence="5">Alpha-galactosidase</fullName>
        <ecNumber evidence="5">3.2.1.22</ecNumber>
    </recommendedName>
    <alternativeName>
        <fullName evidence="5">Melibiase</fullName>
    </alternativeName>
</protein>
<dbReference type="PRINTS" id="PR00740">
    <property type="entry name" value="GLHYDRLASE27"/>
</dbReference>
<sequence length="420" mass="45424">MHAVRVALSVLLVLATVVVPAPDVPARHLAPTPYLGWNTYFALGGDPTEAEVRSIADHLATSGLRDAGYRIIWVDGNWAAPTPRGKDGELVADPARFPSGMPALTRYLHERGFEAGIYTDAGPYLEGHCGLGSDGHYRDDVRQFAAWGFDALKADWLCGRAAGLDPETSFRRLAAQVSASPRPMILNICNPVTSDWGGGPYPLSSLSTWTYTYAPQVAQSWRTYTDVAMIDPQPDTEWPAMLRNLDANAAHPSATGPGHYNDPDYLLPMRPLPTGGTELTFEESRTQLAMWSIMAAPLIIGSDPRTLPTEMTAALTNPEILAVDQDPLARQGEQIGTSEVWFKPLTGTGTRAVALLNRTDTAHPITVTFTAIALAGPIHIRNLWTRTNEPTATGSYTVTVPAHGTAMLRLTGTELTLPSY</sequence>
<dbReference type="InterPro" id="IPR017853">
    <property type="entry name" value="GH"/>
</dbReference>
<dbReference type="GO" id="GO:0004557">
    <property type="term" value="F:alpha-galactosidase activity"/>
    <property type="evidence" value="ECO:0007669"/>
    <property type="project" value="UniProtKB-EC"/>
</dbReference>
<keyword evidence="9" id="KW-1185">Reference proteome</keyword>
<keyword evidence="4 5" id="KW-0326">Glycosidase</keyword>
<dbReference type="GO" id="GO:0005975">
    <property type="term" value="P:carbohydrate metabolic process"/>
    <property type="evidence" value="ECO:0007669"/>
    <property type="project" value="InterPro"/>
</dbReference>
<dbReference type="InterPro" id="IPR041233">
    <property type="entry name" value="Melibiase_C"/>
</dbReference>
<comment type="similarity">
    <text evidence="1 5">Belongs to the glycosyl hydrolase 27 family.</text>
</comment>
<name>A0A919T0S0_9ACTN</name>
<evidence type="ECO:0000256" key="3">
    <source>
        <dbReference type="ARBA" id="ARBA00022801"/>
    </source>
</evidence>
<keyword evidence="5" id="KW-1015">Disulfide bond</keyword>
<proteinExistence type="inferred from homology"/>
<dbReference type="AlphaFoldDB" id="A0A919T0S0"/>
<dbReference type="InterPro" id="IPR013785">
    <property type="entry name" value="Aldolase_TIM"/>
</dbReference>
<dbReference type="EMBL" id="BOQP01000044">
    <property type="protein sequence ID" value="GIM80837.1"/>
    <property type="molecule type" value="Genomic_DNA"/>
</dbReference>
<evidence type="ECO:0000256" key="5">
    <source>
        <dbReference type="RuleBase" id="RU361168"/>
    </source>
</evidence>
<comment type="caution">
    <text evidence="8">The sequence shown here is derived from an EMBL/GenBank/DDBJ whole genome shotgun (WGS) entry which is preliminary data.</text>
</comment>
<evidence type="ECO:0000313" key="9">
    <source>
        <dbReference type="Proteomes" id="UP000680865"/>
    </source>
</evidence>
<reference evidence="8" key="1">
    <citation type="submission" date="2021-03" db="EMBL/GenBank/DDBJ databases">
        <title>Whole genome shotgun sequence of Actinoplanes consettensis NBRC 14913.</title>
        <authorList>
            <person name="Komaki H."/>
            <person name="Tamura T."/>
        </authorList>
    </citation>
    <scope>NUCLEOTIDE SEQUENCE</scope>
    <source>
        <strain evidence="8">NBRC 14913</strain>
    </source>
</reference>
<evidence type="ECO:0000259" key="7">
    <source>
        <dbReference type="Pfam" id="PF17801"/>
    </source>
</evidence>
<dbReference type="InterPro" id="IPR002241">
    <property type="entry name" value="Glyco_hydro_27"/>
</dbReference>
<organism evidence="8 9">
    <name type="scientific">Winogradskya consettensis</name>
    <dbReference type="NCBI Taxonomy" id="113560"/>
    <lineage>
        <taxon>Bacteria</taxon>
        <taxon>Bacillati</taxon>
        <taxon>Actinomycetota</taxon>
        <taxon>Actinomycetes</taxon>
        <taxon>Micromonosporales</taxon>
        <taxon>Micromonosporaceae</taxon>
        <taxon>Winogradskya</taxon>
    </lineage>
</organism>
<evidence type="ECO:0000256" key="2">
    <source>
        <dbReference type="ARBA" id="ARBA00022729"/>
    </source>
</evidence>
<dbReference type="Gene3D" id="3.20.20.70">
    <property type="entry name" value="Aldolase class I"/>
    <property type="match status" value="1"/>
</dbReference>
<dbReference type="RefSeq" id="WP_213001744.1">
    <property type="nucleotide sequence ID" value="NZ_BAAATW010000020.1"/>
</dbReference>
<dbReference type="SUPFAM" id="SSF51445">
    <property type="entry name" value="(Trans)glycosidases"/>
    <property type="match status" value="1"/>
</dbReference>
<dbReference type="SUPFAM" id="SSF51011">
    <property type="entry name" value="Glycosyl hydrolase domain"/>
    <property type="match status" value="1"/>
</dbReference>
<accession>A0A919T0S0</accession>
<gene>
    <name evidence="8" type="ORF">Aco04nite_72980</name>
</gene>
<dbReference type="Pfam" id="PF17801">
    <property type="entry name" value="Melibiase_C"/>
    <property type="match status" value="1"/>
</dbReference>
<dbReference type="InterPro" id="IPR013780">
    <property type="entry name" value="Glyco_hydro_b"/>
</dbReference>
<feature type="domain" description="Alpha galactosidase C-terminal" evidence="7">
    <location>
        <begin position="336"/>
        <end position="410"/>
    </location>
</feature>